<dbReference type="SUPFAM" id="SSF57840">
    <property type="entry name" value="Ribosomal protein L36"/>
    <property type="match status" value="1"/>
</dbReference>
<dbReference type="PANTHER" id="PTHR46909:SF1">
    <property type="entry name" value="LARGE RIBOSOMAL SUBUNIT PROTEIN BL36M"/>
    <property type="match status" value="1"/>
</dbReference>
<dbReference type="InterPro" id="IPR035977">
    <property type="entry name" value="Ribosomal_bL36_sp"/>
</dbReference>
<keyword evidence="3" id="KW-0809">Transit peptide</keyword>
<dbReference type="GO" id="GO:0005762">
    <property type="term" value="C:mitochondrial large ribosomal subunit"/>
    <property type="evidence" value="ECO:0007669"/>
    <property type="project" value="TreeGrafter"/>
</dbReference>
<keyword evidence="9" id="KW-1185">Reference proteome</keyword>
<proteinExistence type="inferred from homology"/>
<comment type="caution">
    <text evidence="8">The sequence shown here is derived from an EMBL/GenBank/DDBJ whole genome shotgun (WGS) entry which is preliminary data.</text>
</comment>
<dbReference type="NCBIfam" id="TIGR01022">
    <property type="entry name" value="rpmJ_bact"/>
    <property type="match status" value="1"/>
</dbReference>
<comment type="similarity">
    <text evidence="2 7">Belongs to the bacterial ribosomal protein bL36 family.</text>
</comment>
<keyword evidence="4 7" id="KW-0689">Ribosomal protein</keyword>
<dbReference type="AlphaFoldDB" id="A0A8T1S7H7"/>
<dbReference type="GO" id="GO:0003735">
    <property type="term" value="F:structural constituent of ribosome"/>
    <property type="evidence" value="ECO:0007669"/>
    <property type="project" value="InterPro"/>
</dbReference>
<dbReference type="PANTHER" id="PTHR46909">
    <property type="entry name" value="39S RIBOSOMAL PROTEIN L36, MITOCHONDRIAL"/>
    <property type="match status" value="1"/>
</dbReference>
<evidence type="ECO:0000256" key="4">
    <source>
        <dbReference type="ARBA" id="ARBA00022980"/>
    </source>
</evidence>
<name>A0A8T1S7H7_CHESE</name>
<evidence type="ECO:0000256" key="2">
    <source>
        <dbReference type="ARBA" id="ARBA00007645"/>
    </source>
</evidence>
<evidence type="ECO:0000256" key="1">
    <source>
        <dbReference type="ARBA" id="ARBA00004173"/>
    </source>
</evidence>
<evidence type="ECO:0000256" key="3">
    <source>
        <dbReference type="ARBA" id="ARBA00022946"/>
    </source>
</evidence>
<accession>A0A8T1S7H7</accession>
<keyword evidence="5" id="KW-0496">Mitochondrion</keyword>
<dbReference type="Pfam" id="PF00444">
    <property type="entry name" value="Ribosomal_L36"/>
    <property type="match status" value="1"/>
</dbReference>
<dbReference type="GO" id="GO:0006412">
    <property type="term" value="P:translation"/>
    <property type="evidence" value="ECO:0007669"/>
    <property type="project" value="InterPro"/>
</dbReference>
<dbReference type="EMBL" id="JAHGAV010000533">
    <property type="protein sequence ID" value="KAG6924768.1"/>
    <property type="molecule type" value="Genomic_DNA"/>
</dbReference>
<dbReference type="OrthoDB" id="10265903at2759"/>
<dbReference type="HAMAP" id="MF_00251">
    <property type="entry name" value="Ribosomal_bL36"/>
    <property type="match status" value="1"/>
</dbReference>
<evidence type="ECO:0000313" key="8">
    <source>
        <dbReference type="EMBL" id="KAG6924768.1"/>
    </source>
</evidence>
<organism evidence="8 9">
    <name type="scientific">Chelydra serpentina</name>
    <name type="common">Snapping turtle</name>
    <name type="synonym">Testudo serpentina</name>
    <dbReference type="NCBI Taxonomy" id="8475"/>
    <lineage>
        <taxon>Eukaryota</taxon>
        <taxon>Metazoa</taxon>
        <taxon>Chordata</taxon>
        <taxon>Craniata</taxon>
        <taxon>Vertebrata</taxon>
        <taxon>Euteleostomi</taxon>
        <taxon>Archelosauria</taxon>
        <taxon>Testudinata</taxon>
        <taxon>Testudines</taxon>
        <taxon>Cryptodira</taxon>
        <taxon>Durocryptodira</taxon>
        <taxon>Americhelydia</taxon>
        <taxon>Chelydroidea</taxon>
        <taxon>Chelydridae</taxon>
        <taxon>Chelydra</taxon>
    </lineage>
</organism>
<dbReference type="Proteomes" id="UP000765507">
    <property type="component" value="Unassembled WGS sequence"/>
</dbReference>
<dbReference type="InterPro" id="IPR000473">
    <property type="entry name" value="Ribosomal_bL36"/>
</dbReference>
<sequence length="164" mass="17498">MSPGGAAQSRARAGWGARPRLGTAGSTALVTWPRRAPLLCPRCSCFGAGEPRCDNMAALLVKTLLAAAATPLRCLRHGAAPRLPFSSLGFGHVLATAPALAAEKCSLAGRPLLASSQLPVVQTAMGMKTKGVIKRRCKDCFIVRRRGRLFVYCKTHPRHKQRLA</sequence>
<evidence type="ECO:0000256" key="7">
    <source>
        <dbReference type="RuleBase" id="RU000570"/>
    </source>
</evidence>
<evidence type="ECO:0000313" key="9">
    <source>
        <dbReference type="Proteomes" id="UP000765507"/>
    </source>
</evidence>
<gene>
    <name evidence="8" type="primary">mrpl36</name>
    <name evidence="8" type="ORF">G0U57_016583</name>
</gene>
<evidence type="ECO:0000256" key="5">
    <source>
        <dbReference type="ARBA" id="ARBA00023128"/>
    </source>
</evidence>
<comment type="subcellular location">
    <subcellularLocation>
        <location evidence="1">Mitochondrion</location>
    </subcellularLocation>
</comment>
<protein>
    <recommendedName>
        <fullName evidence="7">Ribosomal protein</fullName>
    </recommendedName>
</protein>
<dbReference type="InterPro" id="IPR052143">
    <property type="entry name" value="Mitoribosomal_bL36m"/>
</dbReference>
<keyword evidence="6 7" id="KW-0687">Ribonucleoprotein</keyword>
<reference evidence="8 9" key="1">
    <citation type="journal article" date="2020" name="G3 (Bethesda)">
        <title>Draft Genome of the Common Snapping Turtle, Chelydra serpentina, a Model for Phenotypic Plasticity in Reptiles.</title>
        <authorList>
            <person name="Das D."/>
            <person name="Singh S.K."/>
            <person name="Bierstedt J."/>
            <person name="Erickson A."/>
            <person name="Galli G.L.J."/>
            <person name="Crossley D.A. 2nd"/>
            <person name="Rhen T."/>
        </authorList>
    </citation>
    <scope>NUCLEOTIDE SEQUENCE [LARGE SCALE GENOMIC DNA]</scope>
    <source>
        <strain evidence="8">KW</strain>
    </source>
</reference>
<evidence type="ECO:0000256" key="6">
    <source>
        <dbReference type="ARBA" id="ARBA00023274"/>
    </source>
</evidence>